<evidence type="ECO:0000256" key="17">
    <source>
        <dbReference type="ARBA" id="ARBA00023264"/>
    </source>
</evidence>
<reference evidence="21" key="1">
    <citation type="journal article" date="2019" name="Int. J. Syst. Evol. Microbiol.">
        <title>The Global Catalogue of Microorganisms (GCM) 10K type strain sequencing project: providing services to taxonomists for standard genome sequencing and annotation.</title>
        <authorList>
            <consortium name="The Broad Institute Genomics Platform"/>
            <consortium name="The Broad Institute Genome Sequencing Center for Infectious Disease"/>
            <person name="Wu L."/>
            <person name="Ma J."/>
        </authorList>
    </citation>
    <scope>NUCLEOTIDE SEQUENCE [LARGE SCALE GENOMIC DNA]</scope>
    <source>
        <strain evidence="21">NBRC 106396</strain>
    </source>
</reference>
<evidence type="ECO:0000256" key="5">
    <source>
        <dbReference type="ARBA" id="ARBA00010185"/>
    </source>
</evidence>
<feature type="transmembrane region" description="Helical" evidence="19">
    <location>
        <begin position="135"/>
        <end position="153"/>
    </location>
</feature>
<keyword evidence="11 18" id="KW-0812">Transmembrane</keyword>
<keyword evidence="21" id="KW-1185">Reference proteome</keyword>
<feature type="transmembrane region" description="Helical" evidence="19">
    <location>
        <begin position="197"/>
        <end position="215"/>
    </location>
</feature>
<sequence>MKERIITGAIAAVLFGGLVVYGGWPFAALVIGLSLIGMYELLKMKNMHHVSGVSIIGYVLTAGLAVPKEVMDTITPFTKQDMLVSAVLILLVVTVVSKNRHTFDDIAFVLFGSVYIGFGFYYLLETRFLNDGLYIVFFILFMIWAADSGAYFTGKAIGRHKLWPVISPNKTIEGALGGIAWSLAVGAICYVTDFVPFSLITVLAIALFVGVFGQIGDLAQSAFKRIYGVKDSGNLLPGHGGILDRLDSVLFVMPLVHVLHLL</sequence>
<dbReference type="PROSITE" id="PS01315">
    <property type="entry name" value="CDS"/>
    <property type="match status" value="1"/>
</dbReference>
<dbReference type="PANTHER" id="PTHR46382:SF1">
    <property type="entry name" value="PHOSPHATIDATE CYTIDYLYLTRANSFERASE"/>
    <property type="match status" value="1"/>
</dbReference>
<evidence type="ECO:0000256" key="12">
    <source>
        <dbReference type="ARBA" id="ARBA00022695"/>
    </source>
</evidence>
<comment type="similarity">
    <text evidence="5 18">Belongs to the CDS family.</text>
</comment>
<evidence type="ECO:0000256" key="16">
    <source>
        <dbReference type="ARBA" id="ARBA00023209"/>
    </source>
</evidence>
<dbReference type="InterPro" id="IPR000374">
    <property type="entry name" value="PC_trans"/>
</dbReference>
<keyword evidence="13 19" id="KW-1133">Transmembrane helix</keyword>
<feature type="transmembrane region" description="Helical" evidence="19">
    <location>
        <begin position="106"/>
        <end position="123"/>
    </location>
</feature>
<dbReference type="PANTHER" id="PTHR46382">
    <property type="entry name" value="PHOSPHATIDATE CYTIDYLYLTRANSFERASE"/>
    <property type="match status" value="1"/>
</dbReference>
<dbReference type="EC" id="2.7.7.41" evidence="6 18"/>
<evidence type="ECO:0000313" key="21">
    <source>
        <dbReference type="Proteomes" id="UP001596549"/>
    </source>
</evidence>
<evidence type="ECO:0000256" key="4">
    <source>
        <dbReference type="ARBA" id="ARBA00005189"/>
    </source>
</evidence>
<evidence type="ECO:0000256" key="6">
    <source>
        <dbReference type="ARBA" id="ARBA00012487"/>
    </source>
</evidence>
<evidence type="ECO:0000256" key="13">
    <source>
        <dbReference type="ARBA" id="ARBA00022989"/>
    </source>
</evidence>
<keyword evidence="16" id="KW-0594">Phospholipid biosynthesis</keyword>
<feature type="transmembrane region" description="Helical" evidence="19">
    <location>
        <begin position="82"/>
        <end position="99"/>
    </location>
</feature>
<gene>
    <name evidence="20" type="ORF">ACFQPF_10950</name>
</gene>
<keyword evidence="10 18" id="KW-0808">Transferase</keyword>
<evidence type="ECO:0000256" key="11">
    <source>
        <dbReference type="ARBA" id="ARBA00022692"/>
    </source>
</evidence>
<dbReference type="EMBL" id="JBHTCP010000016">
    <property type="protein sequence ID" value="MFC7372203.1"/>
    <property type="molecule type" value="Genomic_DNA"/>
</dbReference>
<evidence type="ECO:0000256" key="1">
    <source>
        <dbReference type="ARBA" id="ARBA00001698"/>
    </source>
</evidence>
<dbReference type="GO" id="GO:0016779">
    <property type="term" value="F:nucleotidyltransferase activity"/>
    <property type="evidence" value="ECO:0007669"/>
    <property type="project" value="UniProtKB-KW"/>
</dbReference>
<comment type="catalytic activity">
    <reaction evidence="1 18">
        <text>a 1,2-diacyl-sn-glycero-3-phosphate + CTP + H(+) = a CDP-1,2-diacyl-sn-glycerol + diphosphate</text>
        <dbReference type="Rhea" id="RHEA:16229"/>
        <dbReference type="ChEBI" id="CHEBI:15378"/>
        <dbReference type="ChEBI" id="CHEBI:33019"/>
        <dbReference type="ChEBI" id="CHEBI:37563"/>
        <dbReference type="ChEBI" id="CHEBI:58332"/>
        <dbReference type="ChEBI" id="CHEBI:58608"/>
        <dbReference type="EC" id="2.7.7.41"/>
    </reaction>
</comment>
<evidence type="ECO:0000256" key="3">
    <source>
        <dbReference type="ARBA" id="ARBA00005119"/>
    </source>
</evidence>
<organism evidence="20 21">
    <name type="scientific">Fictibacillus iocasae</name>
    <dbReference type="NCBI Taxonomy" id="2715437"/>
    <lineage>
        <taxon>Bacteria</taxon>
        <taxon>Bacillati</taxon>
        <taxon>Bacillota</taxon>
        <taxon>Bacilli</taxon>
        <taxon>Bacillales</taxon>
        <taxon>Fictibacillaceae</taxon>
        <taxon>Fictibacillus</taxon>
    </lineage>
</organism>
<dbReference type="Proteomes" id="UP001596549">
    <property type="component" value="Unassembled WGS sequence"/>
</dbReference>
<proteinExistence type="inferred from homology"/>
<evidence type="ECO:0000256" key="15">
    <source>
        <dbReference type="ARBA" id="ARBA00023136"/>
    </source>
</evidence>
<comment type="caution">
    <text evidence="20">The sequence shown here is derived from an EMBL/GenBank/DDBJ whole genome shotgun (WGS) entry which is preliminary data.</text>
</comment>
<feature type="transmembrane region" description="Helical" evidence="19">
    <location>
        <begin position="6"/>
        <end position="36"/>
    </location>
</feature>
<keyword evidence="12 18" id="KW-0548">Nucleotidyltransferase</keyword>
<keyword evidence="14" id="KW-0443">Lipid metabolism</keyword>
<comment type="pathway">
    <text evidence="4">Lipid metabolism.</text>
</comment>
<accession>A0ABW2NT73</accession>
<evidence type="ECO:0000256" key="9">
    <source>
        <dbReference type="ARBA" id="ARBA00022516"/>
    </source>
</evidence>
<dbReference type="Pfam" id="PF01148">
    <property type="entry name" value="CTP_transf_1"/>
    <property type="match status" value="1"/>
</dbReference>
<feature type="transmembrane region" description="Helical" evidence="19">
    <location>
        <begin position="48"/>
        <end position="67"/>
    </location>
</feature>
<name>A0ABW2NT73_9BACL</name>
<keyword evidence="17" id="KW-1208">Phospholipid metabolism</keyword>
<protein>
    <recommendedName>
        <fullName evidence="7 18">Phosphatidate cytidylyltransferase</fullName>
        <ecNumber evidence="6 18">2.7.7.41</ecNumber>
    </recommendedName>
</protein>
<comment type="subcellular location">
    <subcellularLocation>
        <location evidence="2">Cell membrane</location>
        <topology evidence="2">Multi-pass membrane protein</topology>
    </subcellularLocation>
</comment>
<evidence type="ECO:0000256" key="7">
    <source>
        <dbReference type="ARBA" id="ARBA00019373"/>
    </source>
</evidence>
<evidence type="ECO:0000256" key="14">
    <source>
        <dbReference type="ARBA" id="ARBA00023098"/>
    </source>
</evidence>
<keyword evidence="8" id="KW-1003">Cell membrane</keyword>
<keyword evidence="9" id="KW-0444">Lipid biosynthesis</keyword>
<evidence type="ECO:0000256" key="10">
    <source>
        <dbReference type="ARBA" id="ARBA00022679"/>
    </source>
</evidence>
<evidence type="ECO:0000256" key="18">
    <source>
        <dbReference type="RuleBase" id="RU003938"/>
    </source>
</evidence>
<keyword evidence="15 19" id="KW-0472">Membrane</keyword>
<comment type="pathway">
    <text evidence="3 18">Phospholipid metabolism; CDP-diacylglycerol biosynthesis; CDP-diacylglycerol from sn-glycerol 3-phosphate: step 3/3.</text>
</comment>
<evidence type="ECO:0000256" key="2">
    <source>
        <dbReference type="ARBA" id="ARBA00004651"/>
    </source>
</evidence>
<dbReference type="RefSeq" id="WP_379749533.1">
    <property type="nucleotide sequence ID" value="NZ_JBHTCP010000016.1"/>
</dbReference>
<evidence type="ECO:0000256" key="8">
    <source>
        <dbReference type="ARBA" id="ARBA00022475"/>
    </source>
</evidence>
<evidence type="ECO:0000256" key="19">
    <source>
        <dbReference type="SAM" id="Phobius"/>
    </source>
</evidence>
<evidence type="ECO:0000313" key="20">
    <source>
        <dbReference type="EMBL" id="MFC7372203.1"/>
    </source>
</evidence>